<proteinExistence type="predicted"/>
<reference evidence="2 3" key="1">
    <citation type="journal article" date="2018" name="Front. Microbiol.">
        <title>Genome-Wide Analysis of Corynespora cassiicola Leaf Fall Disease Putative Effectors.</title>
        <authorList>
            <person name="Lopez D."/>
            <person name="Ribeiro S."/>
            <person name="Label P."/>
            <person name="Fumanal B."/>
            <person name="Venisse J.S."/>
            <person name="Kohler A."/>
            <person name="de Oliveira R.R."/>
            <person name="Labutti K."/>
            <person name="Lipzen A."/>
            <person name="Lail K."/>
            <person name="Bauer D."/>
            <person name="Ohm R.A."/>
            <person name="Barry K.W."/>
            <person name="Spatafora J."/>
            <person name="Grigoriev I.V."/>
            <person name="Martin F.M."/>
            <person name="Pujade-Renaud V."/>
        </authorList>
    </citation>
    <scope>NUCLEOTIDE SEQUENCE [LARGE SCALE GENOMIC DNA]</scope>
    <source>
        <strain evidence="2 3">Philippines</strain>
    </source>
</reference>
<name>A0A2T2NKU7_CORCC</name>
<feature type="signal peptide" evidence="1">
    <location>
        <begin position="1"/>
        <end position="15"/>
    </location>
</feature>
<gene>
    <name evidence="2" type="ORF">BS50DRAFT_668692</name>
</gene>
<dbReference type="EMBL" id="KZ678136">
    <property type="protein sequence ID" value="PSN66061.1"/>
    <property type="molecule type" value="Genomic_DNA"/>
</dbReference>
<organism evidence="2 3">
    <name type="scientific">Corynespora cassiicola Philippines</name>
    <dbReference type="NCBI Taxonomy" id="1448308"/>
    <lineage>
        <taxon>Eukaryota</taxon>
        <taxon>Fungi</taxon>
        <taxon>Dikarya</taxon>
        <taxon>Ascomycota</taxon>
        <taxon>Pezizomycotina</taxon>
        <taxon>Dothideomycetes</taxon>
        <taxon>Pleosporomycetidae</taxon>
        <taxon>Pleosporales</taxon>
        <taxon>Corynesporascaceae</taxon>
        <taxon>Corynespora</taxon>
    </lineage>
</organism>
<protein>
    <recommendedName>
        <fullName evidence="4">DNase1 protein</fullName>
    </recommendedName>
</protein>
<evidence type="ECO:0000256" key="1">
    <source>
        <dbReference type="SAM" id="SignalP"/>
    </source>
</evidence>
<dbReference type="Proteomes" id="UP000240883">
    <property type="component" value="Unassembled WGS sequence"/>
</dbReference>
<keyword evidence="1" id="KW-0732">Signal</keyword>
<sequence length="177" mass="19344">MKPLVFFSLATAVMATPLTTTNHHSATTEPDPFVAAVCSFHLKVVEQCVPRKGSGAAKYDLKTTTIIDSIIKNNGTKFIIVNTEGRPDEVTFPSGPRKYLDGFLTIHGPNIVDKIAFSHTDIDDPYKTLDSTWSEDNTSGPSRCEVGAWTLGDLGCGTRRPNLAKRVKTGKQRRYGS</sequence>
<keyword evidence="3" id="KW-1185">Reference proteome</keyword>
<feature type="chain" id="PRO_5015431922" description="DNase1 protein" evidence="1">
    <location>
        <begin position="16"/>
        <end position="177"/>
    </location>
</feature>
<evidence type="ECO:0000313" key="2">
    <source>
        <dbReference type="EMBL" id="PSN66061.1"/>
    </source>
</evidence>
<evidence type="ECO:0008006" key="4">
    <source>
        <dbReference type="Google" id="ProtNLM"/>
    </source>
</evidence>
<dbReference type="AlphaFoldDB" id="A0A2T2NKU7"/>
<accession>A0A2T2NKU7</accession>
<evidence type="ECO:0000313" key="3">
    <source>
        <dbReference type="Proteomes" id="UP000240883"/>
    </source>
</evidence>